<name>A0A2R6QB57_9APHY</name>
<evidence type="ECO:0000313" key="2">
    <source>
        <dbReference type="EMBL" id="PSS05356.1"/>
    </source>
</evidence>
<evidence type="ECO:0000313" key="3">
    <source>
        <dbReference type="Proteomes" id="UP000186601"/>
    </source>
</evidence>
<dbReference type="AlphaFoldDB" id="A0A2R6QB57"/>
<gene>
    <name evidence="2" type="ORF">PHLCEN_2v3928</name>
</gene>
<dbReference type="EMBL" id="MLYV02000378">
    <property type="protein sequence ID" value="PSS05356.1"/>
    <property type="molecule type" value="Genomic_DNA"/>
</dbReference>
<proteinExistence type="predicted"/>
<accession>A0A2R6QB57</accession>
<evidence type="ECO:0000256" key="1">
    <source>
        <dbReference type="SAM" id="MobiDB-lite"/>
    </source>
</evidence>
<sequence length="68" mass="7211">MGVDLDHGPAEEVNEENDDADVSARNEGAAALDIMAEHQSSVATMETTYEIQGVRLESLTGGRSQCTS</sequence>
<feature type="region of interest" description="Disordered" evidence="1">
    <location>
        <begin position="1"/>
        <end position="22"/>
    </location>
</feature>
<feature type="compositionally biased region" description="Basic and acidic residues" evidence="1">
    <location>
        <begin position="1"/>
        <end position="10"/>
    </location>
</feature>
<organism evidence="2 3">
    <name type="scientific">Hermanssonia centrifuga</name>
    <dbReference type="NCBI Taxonomy" id="98765"/>
    <lineage>
        <taxon>Eukaryota</taxon>
        <taxon>Fungi</taxon>
        <taxon>Dikarya</taxon>
        <taxon>Basidiomycota</taxon>
        <taxon>Agaricomycotina</taxon>
        <taxon>Agaricomycetes</taxon>
        <taxon>Polyporales</taxon>
        <taxon>Meruliaceae</taxon>
        <taxon>Hermanssonia</taxon>
    </lineage>
</organism>
<feature type="compositionally biased region" description="Acidic residues" evidence="1">
    <location>
        <begin position="12"/>
        <end position="21"/>
    </location>
</feature>
<protein>
    <submittedName>
        <fullName evidence="2">Uncharacterized protein</fullName>
    </submittedName>
</protein>
<comment type="caution">
    <text evidence="2">The sequence shown here is derived from an EMBL/GenBank/DDBJ whole genome shotgun (WGS) entry which is preliminary data.</text>
</comment>
<dbReference type="Proteomes" id="UP000186601">
    <property type="component" value="Unassembled WGS sequence"/>
</dbReference>
<keyword evidence="3" id="KW-1185">Reference proteome</keyword>
<reference evidence="2 3" key="1">
    <citation type="submission" date="2018-02" db="EMBL/GenBank/DDBJ databases">
        <title>Genome sequence of the basidiomycete white-rot fungus Phlebia centrifuga.</title>
        <authorList>
            <person name="Granchi Z."/>
            <person name="Peng M."/>
            <person name="de Vries R.P."/>
            <person name="Hilden K."/>
            <person name="Makela M.R."/>
            <person name="Grigoriev I."/>
            <person name="Riley R."/>
        </authorList>
    </citation>
    <scope>NUCLEOTIDE SEQUENCE [LARGE SCALE GENOMIC DNA]</scope>
    <source>
        <strain evidence="2 3">FBCC195</strain>
    </source>
</reference>